<dbReference type="GeneID" id="110239227"/>
<reference evidence="3" key="1">
    <citation type="submission" date="2022-11" db="UniProtKB">
        <authorList>
            <consortium name="EnsemblMetazoa"/>
        </authorList>
    </citation>
    <scope>IDENTIFICATION</scope>
</reference>
<dbReference type="Gene3D" id="3.10.100.10">
    <property type="entry name" value="Mannose-Binding Protein A, subunit A"/>
    <property type="match status" value="1"/>
</dbReference>
<dbReference type="AlphaFoldDB" id="A0A913X8P8"/>
<evidence type="ECO:0000313" key="3">
    <source>
        <dbReference type="EnsemblMetazoa" id="XP_020900628.2"/>
    </source>
</evidence>
<organism evidence="3 4">
    <name type="scientific">Exaiptasia diaphana</name>
    <name type="common">Tropical sea anemone</name>
    <name type="synonym">Aiptasia pulchella</name>
    <dbReference type="NCBI Taxonomy" id="2652724"/>
    <lineage>
        <taxon>Eukaryota</taxon>
        <taxon>Metazoa</taxon>
        <taxon>Cnidaria</taxon>
        <taxon>Anthozoa</taxon>
        <taxon>Hexacorallia</taxon>
        <taxon>Actiniaria</taxon>
        <taxon>Aiptasiidae</taxon>
        <taxon>Exaiptasia</taxon>
    </lineage>
</organism>
<name>A0A913X8P8_EXADI</name>
<feature type="domain" description="C-type lectin" evidence="2">
    <location>
        <begin position="7"/>
        <end position="140"/>
    </location>
</feature>
<dbReference type="PROSITE" id="PS50041">
    <property type="entry name" value="C_TYPE_LECTIN_2"/>
    <property type="match status" value="1"/>
</dbReference>
<evidence type="ECO:0000256" key="1">
    <source>
        <dbReference type="SAM" id="MobiDB-lite"/>
    </source>
</evidence>
<dbReference type="RefSeq" id="XP_020900600.2">
    <property type="nucleotide sequence ID" value="XM_021044941.2"/>
</dbReference>
<dbReference type="InterPro" id="IPR001304">
    <property type="entry name" value="C-type_lectin-like"/>
</dbReference>
<proteinExistence type="predicted"/>
<sequence length="261" mass="29003">SSHFCSNQSVSYTYDPHIPDERVKWRESMTMCNKLHDGCLARVWNNNTFTQLHEMLYKNSMENNTEKYWVGIQYRRSAVFKPFDRFWWGNGQRVSSVEFLLKIVDLSSVFPSGNRRCIAITREDKLKPMNCNIKLSYVCQTVANATTSPPSVTSTTSPSTESAATTTSQTTASTAKVTSIPTSSATEVTSKPALSTTKATENSKPSEASATTRAEENNPTTAISTKPSAITPRPLTGTDEKVECLIRMITIIKKMIMVEGM</sequence>
<dbReference type="InterPro" id="IPR016186">
    <property type="entry name" value="C-type_lectin-like/link_sf"/>
</dbReference>
<dbReference type="CDD" id="cd00037">
    <property type="entry name" value="CLECT"/>
    <property type="match status" value="1"/>
</dbReference>
<dbReference type="EnsemblMetazoa" id="XM_021044969.2">
    <property type="protein sequence ID" value="XP_020900628.2"/>
    <property type="gene ID" value="LOC110239262"/>
</dbReference>
<evidence type="ECO:0000313" key="4">
    <source>
        <dbReference type="Proteomes" id="UP000887567"/>
    </source>
</evidence>
<dbReference type="KEGG" id="epa:110239262"/>
<dbReference type="InterPro" id="IPR016187">
    <property type="entry name" value="CTDL_fold"/>
</dbReference>
<evidence type="ECO:0000259" key="2">
    <source>
        <dbReference type="PROSITE" id="PS50041"/>
    </source>
</evidence>
<dbReference type="SUPFAM" id="SSF56436">
    <property type="entry name" value="C-type lectin-like"/>
    <property type="match status" value="1"/>
</dbReference>
<dbReference type="EnsemblMetazoa" id="XM_021044941.2">
    <property type="protein sequence ID" value="XP_020900600.2"/>
    <property type="gene ID" value="LOC110239227"/>
</dbReference>
<feature type="compositionally biased region" description="Polar residues" evidence="1">
    <location>
        <begin position="180"/>
        <end position="228"/>
    </location>
</feature>
<feature type="region of interest" description="Disordered" evidence="1">
    <location>
        <begin position="146"/>
        <end position="236"/>
    </location>
</feature>
<accession>A0A913X8P8</accession>
<dbReference type="Pfam" id="PF00059">
    <property type="entry name" value="Lectin_C"/>
    <property type="match status" value="1"/>
</dbReference>
<dbReference type="KEGG" id="epa:110239227"/>
<dbReference type="Proteomes" id="UP000887567">
    <property type="component" value="Unplaced"/>
</dbReference>
<feature type="compositionally biased region" description="Low complexity" evidence="1">
    <location>
        <begin position="146"/>
        <end position="179"/>
    </location>
</feature>
<keyword evidence="4" id="KW-1185">Reference proteome</keyword>
<dbReference type="SMART" id="SM00034">
    <property type="entry name" value="CLECT"/>
    <property type="match status" value="1"/>
</dbReference>
<dbReference type="GeneID" id="110239262"/>
<dbReference type="RefSeq" id="XP_020900628.2">
    <property type="nucleotide sequence ID" value="XM_021044969.2"/>
</dbReference>
<protein>
    <recommendedName>
        <fullName evidence="2">C-type lectin domain-containing protein</fullName>
    </recommendedName>
</protein>